<feature type="signal peptide" evidence="1">
    <location>
        <begin position="1"/>
        <end position="20"/>
    </location>
</feature>
<dbReference type="SUPFAM" id="SSF50814">
    <property type="entry name" value="Lipocalins"/>
    <property type="match status" value="1"/>
</dbReference>
<dbReference type="InterPro" id="IPR012674">
    <property type="entry name" value="Calycin"/>
</dbReference>
<proteinExistence type="evidence at transcript level"/>
<accession>A0A0K8R896</accession>
<dbReference type="PROSITE" id="PS51257">
    <property type="entry name" value="PROKAR_LIPOPROTEIN"/>
    <property type="match status" value="1"/>
</dbReference>
<dbReference type="EMBL" id="GADI01006421">
    <property type="protein sequence ID" value="JAA67387.1"/>
    <property type="molecule type" value="mRNA"/>
</dbReference>
<dbReference type="GO" id="GO:0043176">
    <property type="term" value="F:amine binding"/>
    <property type="evidence" value="ECO:0007669"/>
    <property type="project" value="InterPro"/>
</dbReference>
<sequence length="203" mass="23445">MKAFLKVVLTALYTFTSCKASECNCHAGELLEDLTQIFEFRNAWDFLTTEEELYLIYLPHWVDRKGKQCITSRLESPPAQFPIVHRSILYTDSLIGDKRQSRSVTLTMDTNGYSKTTYFTTDDFPTLGSKFPIVYFDSKCLIYQMTKNIYGGRTGCAFWVKKSDKDNSLTHCKFIYDFFCGVSHEVVYDKNLKATCDELVQKV</sequence>
<evidence type="ECO:0000313" key="2">
    <source>
        <dbReference type="EMBL" id="JAA67387.1"/>
    </source>
</evidence>
<reference evidence="2" key="1">
    <citation type="submission" date="2012-12" db="EMBL/GenBank/DDBJ databases">
        <title>Identification and characterization of a phenylalanine ammonia-lyase gene family in Isatis indigotica Fort.</title>
        <authorList>
            <person name="Liu Q."/>
            <person name="Chen J."/>
            <person name="Zhou X."/>
            <person name="Di P."/>
            <person name="Xiao Y."/>
            <person name="Xuan H."/>
            <person name="Zhang L."/>
            <person name="Chen W."/>
        </authorList>
    </citation>
    <scope>NUCLEOTIDE SEQUENCE</scope>
    <source>
        <tissue evidence="2">Salivary gland</tissue>
    </source>
</reference>
<dbReference type="AlphaFoldDB" id="A0A0K8R896"/>
<dbReference type="GO" id="GO:0030682">
    <property type="term" value="P:symbiont-mediated perturbation of host defenses"/>
    <property type="evidence" value="ECO:0007669"/>
    <property type="project" value="InterPro"/>
</dbReference>
<keyword evidence="1" id="KW-0732">Signal</keyword>
<dbReference type="Gene3D" id="2.40.128.20">
    <property type="match status" value="1"/>
</dbReference>
<evidence type="ECO:0000256" key="1">
    <source>
        <dbReference type="SAM" id="SignalP"/>
    </source>
</evidence>
<name>A0A0K8R896_IXORI</name>
<dbReference type="Pfam" id="PF02098">
    <property type="entry name" value="His_binding"/>
    <property type="match status" value="1"/>
</dbReference>
<protein>
    <submittedName>
        <fullName evidence="2">Putative salivary lipocalin</fullName>
    </submittedName>
</protein>
<organism evidence="2">
    <name type="scientific">Ixodes ricinus</name>
    <name type="common">Common tick</name>
    <name type="synonym">Acarus ricinus</name>
    <dbReference type="NCBI Taxonomy" id="34613"/>
    <lineage>
        <taxon>Eukaryota</taxon>
        <taxon>Metazoa</taxon>
        <taxon>Ecdysozoa</taxon>
        <taxon>Arthropoda</taxon>
        <taxon>Chelicerata</taxon>
        <taxon>Arachnida</taxon>
        <taxon>Acari</taxon>
        <taxon>Parasitiformes</taxon>
        <taxon>Ixodida</taxon>
        <taxon>Ixodoidea</taxon>
        <taxon>Ixodidae</taxon>
        <taxon>Ixodinae</taxon>
        <taxon>Ixodes</taxon>
    </lineage>
</organism>
<feature type="chain" id="PRO_5005516731" evidence="1">
    <location>
        <begin position="21"/>
        <end position="203"/>
    </location>
</feature>
<dbReference type="InterPro" id="IPR002970">
    <property type="entry name" value="Tick_his-bd"/>
</dbReference>